<keyword evidence="3" id="KW-0804">Transcription</keyword>
<evidence type="ECO:0000256" key="3">
    <source>
        <dbReference type="ARBA" id="ARBA00023163"/>
    </source>
</evidence>
<dbReference type="eggNOG" id="KOG0008">
    <property type="taxonomic scope" value="Eukaryota"/>
</dbReference>
<feature type="domain" description="Zinc knuckle" evidence="8">
    <location>
        <begin position="943"/>
        <end position="965"/>
    </location>
</feature>
<comment type="subcellular location">
    <subcellularLocation>
        <location evidence="1">Nucleus</location>
    </subcellularLocation>
</comment>
<proteinExistence type="predicted"/>
<dbReference type="GO" id="GO:0005669">
    <property type="term" value="C:transcription factor TFIID complex"/>
    <property type="evidence" value="ECO:0000318"/>
    <property type="project" value="GO_Central"/>
</dbReference>
<evidence type="ECO:0000313" key="10">
    <source>
        <dbReference type="Proteomes" id="UP000000591"/>
    </source>
</evidence>
<accession>Q751M7</accession>
<dbReference type="OMA" id="KEFMKYQ"/>
<reference evidence="9 10" key="1">
    <citation type="journal article" date="2004" name="Science">
        <title>The Ashbya gossypii genome as a tool for mapping the ancient Saccharomyces cerevisiae genome.</title>
        <authorList>
            <person name="Dietrich F.S."/>
            <person name="Voegeli S."/>
            <person name="Brachat S."/>
            <person name="Lerch A."/>
            <person name="Gates K."/>
            <person name="Steiner S."/>
            <person name="Mohr C."/>
            <person name="Pohlmann R."/>
            <person name="Luedi P."/>
            <person name="Choi S."/>
            <person name="Wing R.A."/>
            <person name="Flavier A."/>
            <person name="Gaffney T.D."/>
            <person name="Philippsen P."/>
        </authorList>
    </citation>
    <scope>NUCLEOTIDE SEQUENCE [LARGE SCALE GENOMIC DNA]</scope>
    <source>
        <strain evidence="10">ATCC 10895 / CBS 109.51 / FGSC 9923 / NRRL Y-1056</strain>
    </source>
</reference>
<dbReference type="EMBL" id="AE016820">
    <property type="protein sequence ID" value="AAS54161.1"/>
    <property type="molecule type" value="Genomic_DNA"/>
</dbReference>
<evidence type="ECO:0000256" key="2">
    <source>
        <dbReference type="ARBA" id="ARBA00023015"/>
    </source>
</evidence>
<feature type="region of interest" description="Disordered" evidence="6">
    <location>
        <begin position="915"/>
        <end position="935"/>
    </location>
</feature>
<keyword evidence="10" id="KW-1185">Reference proteome</keyword>
<dbReference type="FunCoup" id="Q751M7">
    <property type="interactions" value="490"/>
</dbReference>
<evidence type="ECO:0000256" key="1">
    <source>
        <dbReference type="ARBA" id="ARBA00004123"/>
    </source>
</evidence>
<feature type="compositionally biased region" description="Polar residues" evidence="6">
    <location>
        <begin position="1"/>
        <end position="17"/>
    </location>
</feature>
<dbReference type="GO" id="GO:0016251">
    <property type="term" value="F:RNA polymerase II general transcription initiation factor activity"/>
    <property type="evidence" value="ECO:0000318"/>
    <property type="project" value="GO_Central"/>
</dbReference>
<dbReference type="InParanoid" id="Q751M7"/>
<reference evidence="10" key="2">
    <citation type="journal article" date="2013" name="G3 (Bethesda)">
        <title>Genomes of Ashbya fungi isolated from insects reveal four mating-type loci, numerous translocations, lack of transposons, and distinct gene duplications.</title>
        <authorList>
            <person name="Dietrich F.S."/>
            <person name="Voegeli S."/>
            <person name="Kuo S."/>
            <person name="Philippsen P."/>
        </authorList>
    </citation>
    <scope>GENOME REANNOTATION</scope>
    <source>
        <strain evidence="10">ATCC 10895 / CBS 109.51 / FGSC 9923 / NRRL Y-1056</strain>
    </source>
</reference>
<dbReference type="Pfam" id="PF15288">
    <property type="entry name" value="zf-CCHC_6"/>
    <property type="match status" value="1"/>
</dbReference>
<dbReference type="GO" id="GO:0017025">
    <property type="term" value="F:TBP-class protein binding"/>
    <property type="evidence" value="ECO:0000318"/>
    <property type="project" value="GO_Central"/>
</dbReference>
<evidence type="ECO:0000259" key="8">
    <source>
        <dbReference type="Pfam" id="PF15288"/>
    </source>
</evidence>
<dbReference type="PANTHER" id="PTHR13900:SF0">
    <property type="entry name" value="TRANSCRIPTION INITIATION FACTOR TFIID SUBUNIT 1"/>
    <property type="match status" value="1"/>
</dbReference>
<feature type="region of interest" description="Disordered" evidence="6">
    <location>
        <begin position="64"/>
        <end position="87"/>
    </location>
</feature>
<dbReference type="AlphaFoldDB" id="Q751M7"/>
<feature type="region of interest" description="Disordered" evidence="6">
    <location>
        <begin position="1"/>
        <end position="20"/>
    </location>
</feature>
<dbReference type="InterPro" id="IPR040240">
    <property type="entry name" value="TAF1"/>
</dbReference>
<keyword evidence="4" id="KW-0539">Nucleus</keyword>
<dbReference type="PANTHER" id="PTHR13900">
    <property type="entry name" value="TRANSCRIPTION INITIATION FACTOR TFIID"/>
    <property type="match status" value="1"/>
</dbReference>
<dbReference type="STRING" id="284811.Q751M7"/>
<evidence type="ECO:0000313" key="9">
    <source>
        <dbReference type="EMBL" id="AAS54161.1"/>
    </source>
</evidence>
<evidence type="ECO:0000256" key="4">
    <source>
        <dbReference type="ARBA" id="ARBA00023242"/>
    </source>
</evidence>
<evidence type="ECO:0000256" key="5">
    <source>
        <dbReference type="SAM" id="Coils"/>
    </source>
</evidence>
<sequence length="1011" mass="115200">MGSGSNKTKSGGANQKDLSNEDEAYSAIFSGEFGALDISNYIGSQGHDSVTEHLPDAIDFEDEDELAEEELPDDYKAGTRQHSPAHGEDDYLTMMEDPTAEYQGNNALFMGVHDDSSNGYVNEHGEFNEYTDEQQRELEQRKRLDQERLAQEEQMLVKSYFPQLQKGKILQMTKTAPKPLAEYQWQRNLYLVNRVVKPLLPLKVRFEVQPDSRKVFKAKGKGWHTSATLLRSKKKRGIVYTTPDEVYPEHEREVNKVSSDEVIPEDLLMVADEWDYNKIVGEVESDADKQSSVGSNIFDSKLQEDPRDWEWDEADLVEGKLTSLHFPLDMNDERLLFAKQPDTGAIGRSSTVLYNDKHLFSKFNISNDDKYRILKENYQTKIRSTISNLSIEHSQPAARLQSPFYKVLLPKEQLRHFHRCHFGKGIRPGTNIVFSKIKVRRRKRDKGKDVREIFSNSSDLTIGDSVPVFLMEYCEQQPIALSKFGMASKLINYYRKRSETDTSRPKLPVGETHVLGVQDKSPFWNFGFVEPGAIVPTLYNNMIRAPVFKHEVSRTDFLLIKSAGNGTGTRFYLRQINHLFTVGQTFPVVEIPGPNSRKVTSMGKNRLRMVVYRILNKSPEHRLLVKQVARHFPDQNDMQNRQRLKEFMKYQRDGDDQGFWKLKEGEVLLDNENVKKMISPEDVSMLESMYAGQQFQEDTDMFNFNSKLRTLEENLIPWNATKNFLNATQMRAMIQIHGAGDPTGCGEGFSFLKTSMKGGFTKSGESEQPQATGGHSYNVAQQQKAYDEEISKTWYKQAKSLSIQNPFEEIDDPDVVNKTNKRVKTHRDDEKVLRIIRKTRDENGIIQRQTVIVRDPRVIHAYLRTYEKRREEAERNLGLEELMNDNIDLVTGENNEERQLKQKKLLEEQLAKLEKSKERRQARKAAKEKSKDGKVVKVKNTTRRCATCGAIGHIRTNKSCPMYNGGVAANANANANASSAAAAGSSGMASNNSATSKSITPNASIPPTSFD</sequence>
<dbReference type="OrthoDB" id="5752at2759"/>
<dbReference type="InterPro" id="IPR041670">
    <property type="entry name" value="Znf-CCHC_6"/>
</dbReference>
<feature type="region of interest" description="Disordered" evidence="6">
    <location>
        <begin position="981"/>
        <end position="1011"/>
    </location>
</feature>
<feature type="compositionally biased region" description="Polar residues" evidence="6">
    <location>
        <begin position="997"/>
        <end position="1011"/>
    </location>
</feature>
<name>Q751M7_EREGS</name>
<feature type="domain" description="Transcription initiation factor TFIID subunit 1 histone acetyltransferase" evidence="7">
    <location>
        <begin position="363"/>
        <end position="801"/>
    </location>
</feature>
<protein>
    <submittedName>
        <fullName evidence="9">AGL330Wp</fullName>
    </submittedName>
</protein>
<dbReference type="GeneID" id="4622630"/>
<dbReference type="Proteomes" id="UP000000591">
    <property type="component" value="Chromosome VII"/>
</dbReference>
<feature type="coiled-coil region" evidence="5">
    <location>
        <begin position="127"/>
        <end position="155"/>
    </location>
</feature>
<gene>
    <name evidence="9" type="ORF">AGOS_AGL330W</name>
</gene>
<dbReference type="GO" id="GO:0051123">
    <property type="term" value="P:RNA polymerase II preinitiation complex assembly"/>
    <property type="evidence" value="ECO:0000318"/>
    <property type="project" value="GO_Central"/>
</dbReference>
<dbReference type="HOGENOM" id="CLU_000572_1_0_1"/>
<dbReference type="KEGG" id="ago:AGOS_AGL330W"/>
<feature type="compositionally biased region" description="Low complexity" evidence="6">
    <location>
        <begin position="981"/>
        <end position="996"/>
    </location>
</feature>
<keyword evidence="2" id="KW-0805">Transcription regulation</keyword>
<dbReference type="InterPro" id="IPR022591">
    <property type="entry name" value="TAF1_HAT_dom"/>
</dbReference>
<dbReference type="Pfam" id="PF12157">
    <property type="entry name" value="DUF3591"/>
    <property type="match status" value="1"/>
</dbReference>
<dbReference type="GO" id="GO:0004402">
    <property type="term" value="F:histone acetyltransferase activity"/>
    <property type="evidence" value="ECO:0007669"/>
    <property type="project" value="InterPro"/>
</dbReference>
<dbReference type="RefSeq" id="NP_986337.1">
    <property type="nucleotide sequence ID" value="NM_211399.1"/>
</dbReference>
<keyword evidence="5" id="KW-0175">Coiled coil</keyword>
<organism evidence="9 10">
    <name type="scientific">Eremothecium gossypii (strain ATCC 10895 / CBS 109.51 / FGSC 9923 / NRRL Y-1056)</name>
    <name type="common">Yeast</name>
    <name type="synonym">Ashbya gossypii</name>
    <dbReference type="NCBI Taxonomy" id="284811"/>
    <lineage>
        <taxon>Eukaryota</taxon>
        <taxon>Fungi</taxon>
        <taxon>Dikarya</taxon>
        <taxon>Ascomycota</taxon>
        <taxon>Saccharomycotina</taxon>
        <taxon>Saccharomycetes</taxon>
        <taxon>Saccharomycetales</taxon>
        <taxon>Saccharomycetaceae</taxon>
        <taxon>Eremothecium</taxon>
    </lineage>
</organism>
<evidence type="ECO:0000259" key="7">
    <source>
        <dbReference type="Pfam" id="PF12157"/>
    </source>
</evidence>
<evidence type="ECO:0000256" key="6">
    <source>
        <dbReference type="SAM" id="MobiDB-lite"/>
    </source>
</evidence>